<dbReference type="Gene3D" id="3.40.50.2000">
    <property type="entry name" value="Glycogen Phosphorylase B"/>
    <property type="match status" value="2"/>
</dbReference>
<sequence length="351" mass="36527">MTTASVAFAIPGDLMTPTGGYGYDRRLLAGLRDLGRAVEHIPLAASFPEPSAADNRDAAQRLAAVPAHCPVIIDGLALGAMDRAVLAGMSAPIVALIHHPLARESGLDPARSRALLASERDNLELAAHVVVTSPHTAALLTADYGVARGRITVARPGADRHRGRGAPVDPPLILAVGTLVPRKGHDVLLRALARLIDRPWQAVLAGAGRDADYRDGLVRLEAELDLSGRVRLAGRVAAAELAELYRQASLFALATRYEGHGMVFDEAMTVGLPIVSCRTGAVPDTVAPGAGLLVPVNDPAAFAAALAQLLDDPRRRATMAAASAAAGAALPGWSETVQQIACVLDCVVSRD</sequence>
<dbReference type="EMBL" id="AUVB01000032">
    <property type="protein sequence ID" value="KGE04221.1"/>
    <property type="molecule type" value="Genomic_DNA"/>
</dbReference>
<dbReference type="HOGENOM" id="CLU_009583_16_0_6"/>
<name>A0A095XX05_9GAMM</name>
<reference evidence="4 5" key="1">
    <citation type="journal article" date="2014" name="Genome Announc.">
        <title>Genome Sequence of Gammaproteobacterial Pseudohaliea rubra Type Strain DSM 19751, Isolated from Coastal Seawater of the Mediterranean Sea.</title>
        <authorList>
            <person name="Spring S."/>
            <person name="Fiebig A."/>
            <person name="Riedel T."/>
            <person name="Goker M."/>
            <person name="Klenk H.P."/>
        </authorList>
    </citation>
    <scope>NUCLEOTIDE SEQUENCE [LARGE SCALE GENOMIC DNA]</scope>
    <source>
        <strain evidence="4 5">DSM 19751</strain>
    </source>
</reference>
<evidence type="ECO:0000313" key="5">
    <source>
        <dbReference type="Proteomes" id="UP000029640"/>
    </source>
</evidence>
<dbReference type="GO" id="GO:0016757">
    <property type="term" value="F:glycosyltransferase activity"/>
    <property type="evidence" value="ECO:0007669"/>
    <property type="project" value="InterPro"/>
</dbReference>
<dbReference type="PANTHER" id="PTHR46401:SF2">
    <property type="entry name" value="GLYCOSYLTRANSFERASE WBBK-RELATED"/>
    <property type="match status" value="1"/>
</dbReference>
<dbReference type="Proteomes" id="UP000029640">
    <property type="component" value="Unassembled WGS sequence"/>
</dbReference>
<protein>
    <submittedName>
        <fullName evidence="4">Glycosyl transferase, group 1</fullName>
    </submittedName>
</protein>
<organism evidence="4 5">
    <name type="scientific">Pseudohaliea rubra DSM 19751</name>
    <dbReference type="NCBI Taxonomy" id="1265313"/>
    <lineage>
        <taxon>Bacteria</taxon>
        <taxon>Pseudomonadati</taxon>
        <taxon>Pseudomonadota</taxon>
        <taxon>Gammaproteobacteria</taxon>
        <taxon>Cellvibrionales</taxon>
        <taxon>Halieaceae</taxon>
        <taxon>Pseudohaliea</taxon>
    </lineage>
</organism>
<dbReference type="Pfam" id="PF13439">
    <property type="entry name" value="Glyco_transf_4"/>
    <property type="match status" value="1"/>
</dbReference>
<gene>
    <name evidence="4" type="ORF">HRUBRA_01177</name>
</gene>
<proteinExistence type="predicted"/>
<evidence type="ECO:0000259" key="3">
    <source>
        <dbReference type="Pfam" id="PF13439"/>
    </source>
</evidence>
<dbReference type="PATRIC" id="fig|1265313.6.peg.1161"/>
<keyword evidence="1 4" id="KW-0808">Transferase</keyword>
<keyword evidence="5" id="KW-1185">Reference proteome</keyword>
<comment type="caution">
    <text evidence="4">The sequence shown here is derived from an EMBL/GenBank/DDBJ whole genome shotgun (WGS) entry which is preliminary data.</text>
</comment>
<evidence type="ECO:0000259" key="2">
    <source>
        <dbReference type="Pfam" id="PF00534"/>
    </source>
</evidence>
<dbReference type="Pfam" id="PF00534">
    <property type="entry name" value="Glycos_transf_1"/>
    <property type="match status" value="1"/>
</dbReference>
<dbReference type="AlphaFoldDB" id="A0A095XX05"/>
<dbReference type="InterPro" id="IPR001296">
    <property type="entry name" value="Glyco_trans_1"/>
</dbReference>
<accession>A0A095XX05</accession>
<feature type="domain" description="Glycosyltransferase subfamily 4-like N-terminal" evidence="3">
    <location>
        <begin position="84"/>
        <end position="161"/>
    </location>
</feature>
<dbReference type="GO" id="GO:0009103">
    <property type="term" value="P:lipopolysaccharide biosynthetic process"/>
    <property type="evidence" value="ECO:0007669"/>
    <property type="project" value="TreeGrafter"/>
</dbReference>
<feature type="domain" description="Glycosyl transferase family 1" evidence="2">
    <location>
        <begin position="164"/>
        <end position="322"/>
    </location>
</feature>
<dbReference type="eggNOG" id="COG0438">
    <property type="taxonomic scope" value="Bacteria"/>
</dbReference>
<dbReference type="OrthoDB" id="4611853at2"/>
<dbReference type="CDD" id="cd03801">
    <property type="entry name" value="GT4_PimA-like"/>
    <property type="match status" value="1"/>
</dbReference>
<dbReference type="STRING" id="1265313.HRUBRA_01177"/>
<dbReference type="InterPro" id="IPR028098">
    <property type="entry name" value="Glyco_trans_4-like_N"/>
</dbReference>
<dbReference type="SUPFAM" id="SSF53756">
    <property type="entry name" value="UDP-Glycosyltransferase/glycogen phosphorylase"/>
    <property type="match status" value="1"/>
</dbReference>
<dbReference type="PANTHER" id="PTHR46401">
    <property type="entry name" value="GLYCOSYLTRANSFERASE WBBK-RELATED"/>
    <property type="match status" value="1"/>
</dbReference>
<dbReference type="RefSeq" id="WP_035518174.1">
    <property type="nucleotide sequence ID" value="NZ_KN234807.1"/>
</dbReference>
<evidence type="ECO:0000313" key="4">
    <source>
        <dbReference type="EMBL" id="KGE04221.1"/>
    </source>
</evidence>
<evidence type="ECO:0000256" key="1">
    <source>
        <dbReference type="ARBA" id="ARBA00022679"/>
    </source>
</evidence>